<dbReference type="PANTHER" id="PTHR48104:SF30">
    <property type="entry name" value="METACASPASE-1"/>
    <property type="match status" value="1"/>
</dbReference>
<gene>
    <name evidence="3" type="ORF">B0T26DRAFT_864601</name>
</gene>
<dbReference type="PANTHER" id="PTHR48104">
    <property type="entry name" value="METACASPASE-4"/>
    <property type="match status" value="1"/>
</dbReference>
<dbReference type="InterPro" id="IPR011600">
    <property type="entry name" value="Pept_C14_caspase"/>
</dbReference>
<dbReference type="Gene3D" id="3.40.50.1460">
    <property type="match status" value="1"/>
</dbReference>
<dbReference type="Pfam" id="PF00656">
    <property type="entry name" value="Peptidase_C14"/>
    <property type="match status" value="1"/>
</dbReference>
<proteinExistence type="inferred from homology"/>
<dbReference type="InterPro" id="IPR050452">
    <property type="entry name" value="Metacaspase"/>
</dbReference>
<protein>
    <submittedName>
        <fullName evidence="3">Caspase domain-containing protein</fullName>
    </submittedName>
</protein>
<feature type="domain" description="Peptidase C14 caspase" evidence="2">
    <location>
        <begin position="10"/>
        <end position="297"/>
    </location>
</feature>
<dbReference type="GO" id="GO:0006508">
    <property type="term" value="P:proteolysis"/>
    <property type="evidence" value="ECO:0007669"/>
    <property type="project" value="InterPro"/>
</dbReference>
<dbReference type="GeneID" id="85331061"/>
<comment type="similarity">
    <text evidence="1">Belongs to the peptidase C14B family.</text>
</comment>
<evidence type="ECO:0000313" key="4">
    <source>
        <dbReference type="Proteomes" id="UP001172101"/>
    </source>
</evidence>
<dbReference type="RefSeq" id="XP_060290522.1">
    <property type="nucleotide sequence ID" value="XM_060447791.1"/>
</dbReference>
<comment type="caution">
    <text evidence="3">The sequence shown here is derived from an EMBL/GenBank/DDBJ whole genome shotgun (WGS) entry which is preliminary data.</text>
</comment>
<sequence>MNPQGPVISRFAILIGINAYPDRPLQGCVRDILAFERYLQQVSSNTHIQLFTAASSLNPSPSPSPGLAETFADPSTLPTYRNVTLGLEKVTLAAQPGDLVYIHFSGHGTRCEPYAEFSNQSTGDLALVLLSGKKNDEIFLRGPRLARALNAMVEKGLVVTVVLDCCFSGSVYRRDNPRVRFLPCDSVLDQVEIDADEDDKTGELEAIIDSGNRDASARVNWLINPAGYSILAACCPHEEALESEFDGQPRGVLSYLLLQVLQEHGGLGTRFQDIYASLQAKFKARDASQQQNPVLYGNKRQGFFGKTYSDTTTAVTAVPIVRGPDGSLQLQAGQAHGVSCGDRFTLYPVSKTGDNNDSSFAGNQALSKAIKVRALTSQLEHVDDAAPTTTHGPTETGWLARPLNRRSLEKFSIQLSPDILPREEWLTAMRGRHLGIVHGESDGPSTAASFRVDLNRNEEYEIRDQSGQKLINLPLMLQSQTETNYFCDVMEHLAKFALVGQLTDNSSTSMEKEPDERAIEPFAKSFSVQITTRSGAIVDAGCPVQVDHSEKLWTFELQVENKGDKALYLYAYNMGPLWQVEGIDFGTYQLVPPRDDDQKLSGVVKKRLRTMVPPKMLADGYRQCEDIIKVFVTSQPTSFDILELPEIGEVAPEKKSSSRISWADHDVLAKWAALSFPIHTFFSSTT</sequence>
<organism evidence="3 4">
    <name type="scientific">Lasiosphaeria miniovina</name>
    <dbReference type="NCBI Taxonomy" id="1954250"/>
    <lineage>
        <taxon>Eukaryota</taxon>
        <taxon>Fungi</taxon>
        <taxon>Dikarya</taxon>
        <taxon>Ascomycota</taxon>
        <taxon>Pezizomycotina</taxon>
        <taxon>Sordariomycetes</taxon>
        <taxon>Sordariomycetidae</taxon>
        <taxon>Sordariales</taxon>
        <taxon>Lasiosphaeriaceae</taxon>
        <taxon>Lasiosphaeria</taxon>
    </lineage>
</organism>
<reference evidence="3" key="1">
    <citation type="submission" date="2023-06" db="EMBL/GenBank/DDBJ databases">
        <title>Genome-scale phylogeny and comparative genomics of the fungal order Sordariales.</title>
        <authorList>
            <consortium name="Lawrence Berkeley National Laboratory"/>
            <person name="Hensen N."/>
            <person name="Bonometti L."/>
            <person name="Westerberg I."/>
            <person name="Brannstrom I.O."/>
            <person name="Guillou S."/>
            <person name="Cros-Aarteil S."/>
            <person name="Calhoun S."/>
            <person name="Haridas S."/>
            <person name="Kuo A."/>
            <person name="Mondo S."/>
            <person name="Pangilinan J."/>
            <person name="Riley R."/>
            <person name="LaButti K."/>
            <person name="Andreopoulos B."/>
            <person name="Lipzen A."/>
            <person name="Chen C."/>
            <person name="Yanf M."/>
            <person name="Daum C."/>
            <person name="Ng V."/>
            <person name="Clum A."/>
            <person name="Steindorff A."/>
            <person name="Ohm R."/>
            <person name="Martin F."/>
            <person name="Silar P."/>
            <person name="Natvig D."/>
            <person name="Lalanne C."/>
            <person name="Gautier V."/>
            <person name="Ament-velasquez S.L."/>
            <person name="Kruys A."/>
            <person name="Hutchinson M.I."/>
            <person name="Powell A.J."/>
            <person name="Barry K."/>
            <person name="Miller A.N."/>
            <person name="Grigoriev I.V."/>
            <person name="Debuchy R."/>
            <person name="Gladieux P."/>
            <person name="Thoren M.H."/>
            <person name="Johannesson H."/>
        </authorList>
    </citation>
    <scope>NUCLEOTIDE SEQUENCE</scope>
    <source>
        <strain evidence="3">SMH2392-1A</strain>
    </source>
</reference>
<name>A0AA39ZU27_9PEZI</name>
<evidence type="ECO:0000313" key="3">
    <source>
        <dbReference type="EMBL" id="KAK0703663.1"/>
    </source>
</evidence>
<keyword evidence="4" id="KW-1185">Reference proteome</keyword>
<dbReference type="EMBL" id="JAUIRO010000008">
    <property type="protein sequence ID" value="KAK0703663.1"/>
    <property type="molecule type" value="Genomic_DNA"/>
</dbReference>
<dbReference type="Proteomes" id="UP001172101">
    <property type="component" value="Unassembled WGS sequence"/>
</dbReference>
<accession>A0AA39ZU27</accession>
<evidence type="ECO:0000259" key="2">
    <source>
        <dbReference type="Pfam" id="PF00656"/>
    </source>
</evidence>
<dbReference type="AlphaFoldDB" id="A0AA39ZU27"/>
<dbReference type="GO" id="GO:0005737">
    <property type="term" value="C:cytoplasm"/>
    <property type="evidence" value="ECO:0007669"/>
    <property type="project" value="TreeGrafter"/>
</dbReference>
<evidence type="ECO:0000256" key="1">
    <source>
        <dbReference type="ARBA" id="ARBA00009005"/>
    </source>
</evidence>
<dbReference type="GO" id="GO:0004197">
    <property type="term" value="F:cysteine-type endopeptidase activity"/>
    <property type="evidence" value="ECO:0007669"/>
    <property type="project" value="InterPro"/>
</dbReference>